<dbReference type="Gene3D" id="3.40.50.300">
    <property type="entry name" value="P-loop containing nucleotide triphosphate hydrolases"/>
    <property type="match status" value="1"/>
</dbReference>
<evidence type="ECO:0000256" key="2">
    <source>
        <dbReference type="ARBA" id="ARBA00022741"/>
    </source>
</evidence>
<accession>A0AAF1C624</accession>
<dbReference type="SUPFAM" id="SSF52540">
    <property type="entry name" value="P-loop containing nucleoside triphosphate hydrolases"/>
    <property type="match status" value="1"/>
</dbReference>
<dbReference type="GO" id="GO:0008053">
    <property type="term" value="P:mitochondrial fusion"/>
    <property type="evidence" value="ECO:0007669"/>
    <property type="project" value="TreeGrafter"/>
</dbReference>
<keyword evidence="6" id="KW-0175">Coiled coil</keyword>
<sequence>MQKTQSPDIQAQLNQARENLQRLGNAVSELVNLSPDVFNDEAIKARLQDFQQAYKEATQRLANPSFRIATIGTTSSGKSTIVNALMGRRIAPMEAGEMSGGVLTLKHSVDRTLVIEATENAVWETGEWTDINDQELYDRIQRAMHSYHEARKKKEYIAPQITAHIPLLPACDANLSGLPEGINVEFLDLPGLKSVQDKTNLAILQPLVGKAFSLVALDYMQVDEQHRQKLLTELKRVVEYLQGRTDSMIFILNRVDQRGSDDKPLDVRLQQLKTEIQEQLNLPSLPDIIPFNARLLYYAQCAWGTNPLHTNSDVTPEVRSNLLKSLFKDCANIIEYKTENNWDLEDWFTEIKKSVKRDGFIDDEQMRQLLNYALKWSGGEQLWGCIRKRIEESFFELVIVPILLDIFKSYDSFASSVNLFIQTRKIGNLEDVTQKQEQLMKFRKEFPSLAKKIKYDFDTELDEYREAIKNRGATEDSRIAQKALKNERQGFEIIFSAINDIKKGLVEDIILLVRDAFKHNEGAYDLKDKLQEVIAPSLAENIAREYDHVSRRITVDFISKDSYLLKKARIDDTKKIQELEHDEKYVRLLYHTVKDALTIRAEFSLQAKEKDFTQALNGVVNDQLERFRLCIPEDILGSLGVEKAVISDIEKKLNENLTTLPDNLFDFNADIKENKLSQREKIGTKKETKTKNVGSCLNKRTESYTVTIDQFGDIKYKELLIPNPNKMAEQWIEGIENRESDLLDILFDWIADKLDNCRYLFSESVNNILNLTERFLDEQSHKLWEQKLDLEKLAILESCYHNANNIRQKLAQEYHLIDEEVINDKII</sequence>
<gene>
    <name evidence="8" type="ORF">SAY89_14990</name>
</gene>
<dbReference type="InterPro" id="IPR027094">
    <property type="entry name" value="Mitofusin_fam"/>
</dbReference>
<evidence type="ECO:0000256" key="3">
    <source>
        <dbReference type="ARBA" id="ARBA00022801"/>
    </source>
</evidence>
<feature type="coiled-coil region" evidence="6">
    <location>
        <begin position="13"/>
        <end position="60"/>
    </location>
</feature>
<protein>
    <submittedName>
        <fullName evidence="8">Dynamin family protein</fullName>
    </submittedName>
</protein>
<dbReference type="RefSeq" id="WP_320001324.1">
    <property type="nucleotide sequence ID" value="NZ_CP138348.1"/>
</dbReference>
<dbReference type="GO" id="GO:0016020">
    <property type="term" value="C:membrane"/>
    <property type="evidence" value="ECO:0007669"/>
    <property type="project" value="UniProtKB-SubCell"/>
</dbReference>
<dbReference type="PANTHER" id="PTHR10465:SF0">
    <property type="entry name" value="SARCALUMENIN"/>
    <property type="match status" value="1"/>
</dbReference>
<evidence type="ECO:0000256" key="6">
    <source>
        <dbReference type="SAM" id="Coils"/>
    </source>
</evidence>
<dbReference type="PANTHER" id="PTHR10465">
    <property type="entry name" value="TRANSMEMBRANE GTPASE FZO1"/>
    <property type="match status" value="1"/>
</dbReference>
<reference evidence="8" key="1">
    <citation type="submission" date="2023-11" db="EMBL/GenBank/DDBJ databases">
        <title>Genome sequence of Cyanobacterium aponinum BCRC AL20115.</title>
        <authorList>
            <person name="Chang H.-Y."/>
            <person name="Lin K.-M."/>
            <person name="Hsueh H.-T."/>
            <person name="Chu H.-A."/>
            <person name="Kuo C.-H."/>
        </authorList>
    </citation>
    <scope>NUCLEOTIDE SEQUENCE</scope>
    <source>
        <strain evidence="8">AL20115</strain>
    </source>
</reference>
<name>A0AAF1C624_9CHRO</name>
<dbReference type="GO" id="GO:0003924">
    <property type="term" value="F:GTPase activity"/>
    <property type="evidence" value="ECO:0007669"/>
    <property type="project" value="InterPro"/>
</dbReference>
<organism evidence="8">
    <name type="scientific">Cyanobacterium aponinum AL20115</name>
    <dbReference type="NCBI Taxonomy" id="3090662"/>
    <lineage>
        <taxon>Bacteria</taxon>
        <taxon>Bacillati</taxon>
        <taxon>Cyanobacteriota</taxon>
        <taxon>Cyanophyceae</taxon>
        <taxon>Oscillatoriophycideae</taxon>
        <taxon>Chroococcales</taxon>
        <taxon>Geminocystaceae</taxon>
        <taxon>Cyanobacterium</taxon>
    </lineage>
</organism>
<dbReference type="InterPro" id="IPR045063">
    <property type="entry name" value="Dynamin_N"/>
</dbReference>
<keyword evidence="3" id="KW-0378">Hydrolase</keyword>
<dbReference type="GO" id="GO:0005525">
    <property type="term" value="F:GTP binding"/>
    <property type="evidence" value="ECO:0007669"/>
    <property type="project" value="UniProtKB-KW"/>
</dbReference>
<comment type="subcellular location">
    <subcellularLocation>
        <location evidence="1">Membrane</location>
    </subcellularLocation>
</comment>
<evidence type="ECO:0000259" key="7">
    <source>
        <dbReference type="Pfam" id="PF00350"/>
    </source>
</evidence>
<feature type="domain" description="Dynamin N-terminal" evidence="7">
    <location>
        <begin position="68"/>
        <end position="254"/>
    </location>
</feature>
<keyword evidence="2" id="KW-0547">Nucleotide-binding</keyword>
<keyword evidence="5" id="KW-0472">Membrane</keyword>
<dbReference type="AlphaFoldDB" id="A0AAF1C624"/>
<evidence type="ECO:0000256" key="1">
    <source>
        <dbReference type="ARBA" id="ARBA00004370"/>
    </source>
</evidence>
<evidence type="ECO:0000256" key="4">
    <source>
        <dbReference type="ARBA" id="ARBA00023134"/>
    </source>
</evidence>
<evidence type="ECO:0000313" key="8">
    <source>
        <dbReference type="EMBL" id="WPF88089.1"/>
    </source>
</evidence>
<dbReference type="Pfam" id="PF00350">
    <property type="entry name" value="Dynamin_N"/>
    <property type="match status" value="1"/>
</dbReference>
<keyword evidence="4" id="KW-0342">GTP-binding</keyword>
<evidence type="ECO:0000256" key="5">
    <source>
        <dbReference type="ARBA" id="ARBA00023136"/>
    </source>
</evidence>
<proteinExistence type="predicted"/>
<dbReference type="InterPro" id="IPR027417">
    <property type="entry name" value="P-loop_NTPase"/>
</dbReference>
<dbReference type="EMBL" id="CP138348">
    <property type="protein sequence ID" value="WPF88089.1"/>
    <property type="molecule type" value="Genomic_DNA"/>
</dbReference>